<gene>
    <name evidence="3" type="ORF">RF55_827</name>
</gene>
<feature type="signal peptide" evidence="2">
    <location>
        <begin position="1"/>
        <end position="15"/>
    </location>
</feature>
<dbReference type="EMBL" id="LBMM01000252">
    <property type="protein sequence ID" value="KMR02902.1"/>
    <property type="molecule type" value="Genomic_DNA"/>
</dbReference>
<keyword evidence="4" id="KW-1185">Reference proteome</keyword>
<dbReference type="OrthoDB" id="7612240at2759"/>
<sequence length="191" mass="21826">MRFLFLILALTPALGTEFQSHIRERRQNHQGNYQGYNQAPAAIRQILAAQQARDPIVHLPPQPVPNLGPARPIEPQYVSQSQLTQYRPQVQVGQQPPQPTYKQIPVRPAQYNPPASARQQYNSQASVQQPYNPQYRTNYAPQPQLQPRPQPQQQVAQPNYQYSRNLPPQLQQLVQLQQNLPNAIPQGQQHG</sequence>
<evidence type="ECO:0000256" key="2">
    <source>
        <dbReference type="SAM" id="SignalP"/>
    </source>
</evidence>
<comment type="caution">
    <text evidence="3">The sequence shown here is derived from an EMBL/GenBank/DDBJ whole genome shotgun (WGS) entry which is preliminary data.</text>
</comment>
<dbReference type="Proteomes" id="UP000036403">
    <property type="component" value="Unassembled WGS sequence"/>
</dbReference>
<keyword evidence="2" id="KW-0732">Signal</keyword>
<evidence type="ECO:0000313" key="4">
    <source>
        <dbReference type="Proteomes" id="UP000036403"/>
    </source>
</evidence>
<accession>A0A0J7L7T7</accession>
<proteinExistence type="predicted"/>
<evidence type="ECO:0000313" key="3">
    <source>
        <dbReference type="EMBL" id="KMR02902.1"/>
    </source>
</evidence>
<organism evidence="3 4">
    <name type="scientific">Lasius niger</name>
    <name type="common">Black garden ant</name>
    <dbReference type="NCBI Taxonomy" id="67767"/>
    <lineage>
        <taxon>Eukaryota</taxon>
        <taxon>Metazoa</taxon>
        <taxon>Ecdysozoa</taxon>
        <taxon>Arthropoda</taxon>
        <taxon>Hexapoda</taxon>
        <taxon>Insecta</taxon>
        <taxon>Pterygota</taxon>
        <taxon>Neoptera</taxon>
        <taxon>Endopterygota</taxon>
        <taxon>Hymenoptera</taxon>
        <taxon>Apocrita</taxon>
        <taxon>Aculeata</taxon>
        <taxon>Formicoidea</taxon>
        <taxon>Formicidae</taxon>
        <taxon>Formicinae</taxon>
        <taxon>Lasius</taxon>
        <taxon>Lasius</taxon>
    </lineage>
</organism>
<feature type="compositionally biased region" description="Low complexity" evidence="1">
    <location>
        <begin position="151"/>
        <end position="182"/>
    </location>
</feature>
<reference evidence="3 4" key="1">
    <citation type="submission" date="2015-04" db="EMBL/GenBank/DDBJ databases">
        <title>Lasius niger genome sequencing.</title>
        <authorList>
            <person name="Konorov E.A."/>
            <person name="Nikitin M.A."/>
            <person name="Kirill M.V."/>
            <person name="Chang P."/>
        </authorList>
    </citation>
    <scope>NUCLEOTIDE SEQUENCE [LARGE SCALE GENOMIC DNA]</scope>
    <source>
        <tissue evidence="3">Whole</tissue>
    </source>
</reference>
<feature type="region of interest" description="Disordered" evidence="1">
    <location>
        <begin position="89"/>
        <end position="191"/>
    </location>
</feature>
<protein>
    <submittedName>
        <fullName evidence="3">Activating signal cointegrator 1 complex subunit 2-like protein</fullName>
    </submittedName>
</protein>
<feature type="chain" id="PRO_5012655630" evidence="2">
    <location>
        <begin position="16"/>
        <end position="191"/>
    </location>
</feature>
<name>A0A0J7L7T7_LASNI</name>
<evidence type="ECO:0000256" key="1">
    <source>
        <dbReference type="SAM" id="MobiDB-lite"/>
    </source>
</evidence>
<dbReference type="PaxDb" id="67767-A0A0J7L7T7"/>
<feature type="compositionally biased region" description="Polar residues" evidence="1">
    <location>
        <begin position="117"/>
        <end position="140"/>
    </location>
</feature>
<dbReference type="AlphaFoldDB" id="A0A0J7L7T7"/>